<keyword evidence="8" id="KW-1185">Reference proteome</keyword>
<dbReference type="OrthoDB" id="10179185at2759"/>
<feature type="transmembrane region" description="Helical" evidence="5">
    <location>
        <begin position="186"/>
        <end position="204"/>
    </location>
</feature>
<dbReference type="Gene3D" id="1.20.1070.10">
    <property type="entry name" value="Rhodopsin 7-helix transmembrane proteins"/>
    <property type="match status" value="1"/>
</dbReference>
<dbReference type="Pfam" id="PF00001">
    <property type="entry name" value="7tm_1"/>
    <property type="match status" value="1"/>
</dbReference>
<organism evidence="7 8">
    <name type="scientific">Brachionus plicatilis</name>
    <name type="common">Marine rotifer</name>
    <name type="synonym">Brachionus muelleri</name>
    <dbReference type="NCBI Taxonomy" id="10195"/>
    <lineage>
        <taxon>Eukaryota</taxon>
        <taxon>Metazoa</taxon>
        <taxon>Spiralia</taxon>
        <taxon>Gnathifera</taxon>
        <taxon>Rotifera</taxon>
        <taxon>Eurotatoria</taxon>
        <taxon>Monogononta</taxon>
        <taxon>Pseudotrocha</taxon>
        <taxon>Ploima</taxon>
        <taxon>Brachionidae</taxon>
        <taxon>Brachionus</taxon>
    </lineage>
</organism>
<gene>
    <name evidence="7" type="ORF">BpHYR1_052746</name>
</gene>
<evidence type="ECO:0000256" key="3">
    <source>
        <dbReference type="ARBA" id="ARBA00022989"/>
    </source>
</evidence>
<evidence type="ECO:0000256" key="4">
    <source>
        <dbReference type="ARBA" id="ARBA00023136"/>
    </source>
</evidence>
<keyword evidence="2 5" id="KW-0812">Transmembrane</keyword>
<comment type="caution">
    <text evidence="7">The sequence shown here is derived from an EMBL/GenBank/DDBJ whole genome shotgun (WGS) entry which is preliminary data.</text>
</comment>
<dbReference type="SUPFAM" id="SSF81321">
    <property type="entry name" value="Family A G protein-coupled receptor-like"/>
    <property type="match status" value="1"/>
</dbReference>
<feature type="transmembrane region" description="Helical" evidence="5">
    <location>
        <begin position="82"/>
        <end position="107"/>
    </location>
</feature>
<accession>A0A3M7R983</accession>
<feature type="transmembrane region" description="Helical" evidence="5">
    <location>
        <begin position="225"/>
        <end position="251"/>
    </location>
</feature>
<sequence>MDFRNSSLEIDQAVLICTNFVFFPLGLLVNLFQVFFFARKRYMKTTMGPYFIAISLNNIVALSMTAMRFIGLSDFHQIFTKISLWCNIIPFLTRLAFQACSWLNFFYTFDRAIFVLYPAIYNKCNHKNLLVCLIFLLTYIILVLSNLPNLFYEIKEIDFVLQNETISVCSGSVVVNLVREMLSQAVGIYVPFLLMLAVNLCLVWKVMESRRKFKSVKELNFACPLLISNLFFLLFQLPFSVYMIYSIILTLNPELHISENFNSFMPTLDTVSRVIACINYSFYLGAQSLLNKTSQKDIKKLINSGFIKCFGNSQRIFPSSRTTTN</sequence>
<dbReference type="PROSITE" id="PS50262">
    <property type="entry name" value="G_PROTEIN_RECEP_F1_2"/>
    <property type="match status" value="1"/>
</dbReference>
<keyword evidence="3 5" id="KW-1133">Transmembrane helix</keyword>
<protein>
    <recommendedName>
        <fullName evidence="6">G-protein coupled receptors family 1 profile domain-containing protein</fullName>
    </recommendedName>
</protein>
<feature type="domain" description="G-protein coupled receptors family 1 profile" evidence="6">
    <location>
        <begin position="29"/>
        <end position="283"/>
    </location>
</feature>
<proteinExistence type="predicted"/>
<evidence type="ECO:0000256" key="2">
    <source>
        <dbReference type="ARBA" id="ARBA00022692"/>
    </source>
</evidence>
<dbReference type="AlphaFoldDB" id="A0A3M7R983"/>
<evidence type="ECO:0000256" key="5">
    <source>
        <dbReference type="SAM" id="Phobius"/>
    </source>
</evidence>
<dbReference type="InterPro" id="IPR017452">
    <property type="entry name" value="GPCR_Rhodpsn_7TM"/>
</dbReference>
<evidence type="ECO:0000313" key="8">
    <source>
        <dbReference type="Proteomes" id="UP000276133"/>
    </source>
</evidence>
<dbReference type="GO" id="GO:0016020">
    <property type="term" value="C:membrane"/>
    <property type="evidence" value="ECO:0007669"/>
    <property type="project" value="UniProtKB-SubCell"/>
</dbReference>
<dbReference type="GO" id="GO:0004930">
    <property type="term" value="F:G protein-coupled receptor activity"/>
    <property type="evidence" value="ECO:0007669"/>
    <property type="project" value="InterPro"/>
</dbReference>
<comment type="subcellular location">
    <subcellularLocation>
        <location evidence="1">Membrane</location>
    </subcellularLocation>
</comment>
<evidence type="ECO:0000313" key="7">
    <source>
        <dbReference type="EMBL" id="RNA19795.1"/>
    </source>
</evidence>
<name>A0A3M7R983_BRAPC</name>
<feature type="transmembrane region" description="Helical" evidence="5">
    <location>
        <begin position="128"/>
        <end position="147"/>
    </location>
</feature>
<dbReference type="EMBL" id="REGN01003975">
    <property type="protein sequence ID" value="RNA19795.1"/>
    <property type="molecule type" value="Genomic_DNA"/>
</dbReference>
<evidence type="ECO:0000259" key="6">
    <source>
        <dbReference type="PROSITE" id="PS50262"/>
    </source>
</evidence>
<dbReference type="Proteomes" id="UP000276133">
    <property type="component" value="Unassembled WGS sequence"/>
</dbReference>
<dbReference type="InterPro" id="IPR000276">
    <property type="entry name" value="GPCR_Rhodpsn"/>
</dbReference>
<keyword evidence="4 5" id="KW-0472">Membrane</keyword>
<feature type="transmembrane region" description="Helical" evidence="5">
    <location>
        <begin position="12"/>
        <end position="38"/>
    </location>
</feature>
<reference evidence="7 8" key="1">
    <citation type="journal article" date="2018" name="Sci. Rep.">
        <title>Genomic signatures of local adaptation to the degree of environmental predictability in rotifers.</title>
        <authorList>
            <person name="Franch-Gras L."/>
            <person name="Hahn C."/>
            <person name="Garcia-Roger E.M."/>
            <person name="Carmona M.J."/>
            <person name="Serra M."/>
            <person name="Gomez A."/>
        </authorList>
    </citation>
    <scope>NUCLEOTIDE SEQUENCE [LARGE SCALE GENOMIC DNA]</scope>
    <source>
        <strain evidence="7">HYR1</strain>
    </source>
</reference>
<evidence type="ECO:0000256" key="1">
    <source>
        <dbReference type="ARBA" id="ARBA00004370"/>
    </source>
</evidence>
<feature type="transmembrane region" description="Helical" evidence="5">
    <location>
        <begin position="50"/>
        <end position="70"/>
    </location>
</feature>